<reference evidence="3" key="1">
    <citation type="submission" date="2013-10" db="EMBL/GenBank/DDBJ databases">
        <title>Genome sequencing of Onchocerca volvulus.</title>
        <authorList>
            <person name="Cotton J."/>
            <person name="Tsai J."/>
            <person name="Stanley E."/>
            <person name="Tracey A."/>
            <person name="Holroyd N."/>
            <person name="Lustigman S."/>
            <person name="Berriman M."/>
        </authorList>
    </citation>
    <scope>NUCLEOTIDE SEQUENCE</scope>
</reference>
<proteinExistence type="predicted"/>
<dbReference type="Proteomes" id="UP000024404">
    <property type="component" value="Unassembled WGS sequence"/>
</dbReference>
<evidence type="ECO:0000313" key="3">
    <source>
        <dbReference type="Proteomes" id="UP000024404"/>
    </source>
</evidence>
<evidence type="ECO:0000313" key="2">
    <source>
        <dbReference type="EnsemblMetazoa" id="OVOC1606.1"/>
    </source>
</evidence>
<evidence type="ECO:0000256" key="1">
    <source>
        <dbReference type="SAM" id="MobiDB-lite"/>
    </source>
</evidence>
<dbReference type="EnsemblMetazoa" id="OVOC1606.1">
    <property type="protein sequence ID" value="OVOC1606.1"/>
    <property type="gene ID" value="WBGene00238415"/>
</dbReference>
<keyword evidence="3" id="KW-1185">Reference proteome</keyword>
<organism evidence="2 3">
    <name type="scientific">Onchocerca volvulus</name>
    <dbReference type="NCBI Taxonomy" id="6282"/>
    <lineage>
        <taxon>Eukaryota</taxon>
        <taxon>Metazoa</taxon>
        <taxon>Ecdysozoa</taxon>
        <taxon>Nematoda</taxon>
        <taxon>Chromadorea</taxon>
        <taxon>Rhabditida</taxon>
        <taxon>Spirurina</taxon>
        <taxon>Spiruromorpha</taxon>
        <taxon>Filarioidea</taxon>
        <taxon>Onchocercidae</taxon>
        <taxon>Onchocerca</taxon>
    </lineage>
</organism>
<accession>A0A8R1TP31</accession>
<dbReference type="AlphaFoldDB" id="A0A8R1TP31"/>
<reference evidence="2" key="2">
    <citation type="submission" date="2022-06" db="UniProtKB">
        <authorList>
            <consortium name="EnsemblMetazoa"/>
        </authorList>
    </citation>
    <scope>IDENTIFICATION</scope>
</reference>
<name>A0A8R1TP31_ONCVO</name>
<dbReference type="EMBL" id="CMVM020000048">
    <property type="status" value="NOT_ANNOTATED_CDS"/>
    <property type="molecule type" value="Genomic_DNA"/>
</dbReference>
<sequence>MVSHQRSLRFAKGTNVNGSFRLGTKVETKTKEKSHKRKKRTSKQSKTNSKVVFSFRKKLMNEEDHNCDEVPKQKLSAETDLHVAFMANYFCGALEGILLTFNGFIQSACHQSDNSSRKIKNDGDDPRNLVKILNPEDY</sequence>
<feature type="compositionally biased region" description="Basic residues" evidence="1">
    <location>
        <begin position="32"/>
        <end position="43"/>
    </location>
</feature>
<protein>
    <submittedName>
        <fullName evidence="2">Uncharacterized protein</fullName>
    </submittedName>
</protein>
<feature type="region of interest" description="Disordered" evidence="1">
    <location>
        <begin position="21"/>
        <end position="49"/>
    </location>
</feature>